<reference evidence="3 4" key="1">
    <citation type="submission" date="2020-06" db="EMBL/GenBank/DDBJ databases">
        <title>NJ-3-1, isolated from saline soil.</title>
        <authorList>
            <person name="Cui H.L."/>
            <person name="Shi X."/>
        </authorList>
    </citation>
    <scope>NUCLEOTIDE SEQUENCE [LARGE SCALE GENOMIC DNA]</scope>
    <source>
        <strain evidence="3 4">NJ-3-1</strain>
    </source>
</reference>
<feature type="transmembrane region" description="Helical" evidence="2">
    <location>
        <begin position="106"/>
        <end position="129"/>
    </location>
</feature>
<organism evidence="3 4">
    <name type="scientific">Halorarum salinum</name>
    <dbReference type="NCBI Taxonomy" id="2743089"/>
    <lineage>
        <taxon>Archaea</taxon>
        <taxon>Methanobacteriati</taxon>
        <taxon>Methanobacteriota</taxon>
        <taxon>Stenosarchaea group</taxon>
        <taxon>Halobacteria</taxon>
        <taxon>Halobacteriales</taxon>
        <taxon>Haloferacaceae</taxon>
        <taxon>Halorarum</taxon>
    </lineage>
</organism>
<dbReference type="EMBL" id="CP058579">
    <property type="protein sequence ID" value="QLG63285.1"/>
    <property type="molecule type" value="Genomic_DNA"/>
</dbReference>
<proteinExistence type="predicted"/>
<feature type="compositionally biased region" description="Low complexity" evidence="1">
    <location>
        <begin position="32"/>
        <end position="42"/>
    </location>
</feature>
<gene>
    <name evidence="3" type="ORF">HUG12_16720</name>
</gene>
<feature type="transmembrane region" description="Helical" evidence="2">
    <location>
        <begin position="78"/>
        <end position="94"/>
    </location>
</feature>
<accession>A0A7D5QM77</accession>
<evidence type="ECO:0000256" key="2">
    <source>
        <dbReference type="SAM" id="Phobius"/>
    </source>
</evidence>
<name>A0A7D5QM77_9EURY</name>
<feature type="transmembrane region" description="Helical" evidence="2">
    <location>
        <begin position="50"/>
        <end position="72"/>
    </location>
</feature>
<keyword evidence="2" id="KW-1133">Transmembrane helix</keyword>
<evidence type="ECO:0000313" key="3">
    <source>
        <dbReference type="EMBL" id="QLG63285.1"/>
    </source>
</evidence>
<sequence length="169" mass="17281">MGNSVEELKELAERDVGDAGSGDGEREETAPSGDSGSSRTRGRLLGRSPVTLRGFLFALLACVAGLVAGSAVPLVGGFTRYLGLAVGAFLLGLLRSRRSYLEVGAAGALTAAGVFILSTLTTGGFVVGSSLVSEYGVPLVGVGTTVGFLLSLTGYYFGRDLRDGLTRDV</sequence>
<evidence type="ECO:0008006" key="5">
    <source>
        <dbReference type="Google" id="ProtNLM"/>
    </source>
</evidence>
<dbReference type="OrthoDB" id="242095at2157"/>
<feature type="transmembrane region" description="Helical" evidence="2">
    <location>
        <begin position="135"/>
        <end position="157"/>
    </location>
</feature>
<dbReference type="Proteomes" id="UP000509626">
    <property type="component" value="Chromosome"/>
</dbReference>
<keyword evidence="4" id="KW-1185">Reference proteome</keyword>
<feature type="region of interest" description="Disordered" evidence="1">
    <location>
        <begin position="1"/>
        <end position="42"/>
    </location>
</feature>
<dbReference type="AlphaFoldDB" id="A0A7D5QM77"/>
<protein>
    <recommendedName>
        <fullName evidence="5">DUF456 domain-containing protein</fullName>
    </recommendedName>
</protein>
<evidence type="ECO:0000256" key="1">
    <source>
        <dbReference type="SAM" id="MobiDB-lite"/>
    </source>
</evidence>
<keyword evidence="2" id="KW-0812">Transmembrane</keyword>
<dbReference type="RefSeq" id="WP_179269870.1">
    <property type="nucleotide sequence ID" value="NZ_CP058579.1"/>
</dbReference>
<dbReference type="KEGG" id="halu:HUG12_16720"/>
<feature type="compositionally biased region" description="Basic and acidic residues" evidence="1">
    <location>
        <begin position="1"/>
        <end position="29"/>
    </location>
</feature>
<keyword evidence="2" id="KW-0472">Membrane</keyword>
<evidence type="ECO:0000313" key="4">
    <source>
        <dbReference type="Proteomes" id="UP000509626"/>
    </source>
</evidence>
<dbReference type="GeneID" id="56039137"/>